<evidence type="ECO:0000256" key="1">
    <source>
        <dbReference type="SAM" id="MobiDB-lite"/>
    </source>
</evidence>
<feature type="region of interest" description="Disordered" evidence="1">
    <location>
        <begin position="1"/>
        <end position="303"/>
    </location>
</feature>
<gene>
    <name evidence="2" type="ORF">JX265_010255</name>
</gene>
<feature type="compositionally biased region" description="Basic and acidic residues" evidence="1">
    <location>
        <begin position="247"/>
        <end position="257"/>
    </location>
</feature>
<proteinExistence type="predicted"/>
<comment type="caution">
    <text evidence="2">The sequence shown here is derived from an EMBL/GenBank/DDBJ whole genome shotgun (WGS) entry which is preliminary data.</text>
</comment>
<evidence type="ECO:0000313" key="2">
    <source>
        <dbReference type="EMBL" id="KAI1859806.1"/>
    </source>
</evidence>
<organism evidence="2 3">
    <name type="scientific">Neoarthrinium moseri</name>
    <dbReference type="NCBI Taxonomy" id="1658444"/>
    <lineage>
        <taxon>Eukaryota</taxon>
        <taxon>Fungi</taxon>
        <taxon>Dikarya</taxon>
        <taxon>Ascomycota</taxon>
        <taxon>Pezizomycotina</taxon>
        <taxon>Sordariomycetes</taxon>
        <taxon>Xylariomycetidae</taxon>
        <taxon>Amphisphaeriales</taxon>
        <taxon>Apiosporaceae</taxon>
        <taxon>Neoarthrinium</taxon>
    </lineage>
</organism>
<dbReference type="EMBL" id="JAFIMR010000033">
    <property type="protein sequence ID" value="KAI1859806.1"/>
    <property type="molecule type" value="Genomic_DNA"/>
</dbReference>
<name>A0A9P9WEU7_9PEZI</name>
<keyword evidence="3" id="KW-1185">Reference proteome</keyword>
<accession>A0A9P9WEU7</accession>
<evidence type="ECO:0000313" key="3">
    <source>
        <dbReference type="Proteomes" id="UP000829685"/>
    </source>
</evidence>
<sequence>MADLASESANRVTPPAGALKGNAPPTPPETQEVKGIATAPDQPQTASGPIKTDLPAAQPVPPASVSEPAKEAEPLAGSTNVTTGPDAVSKPSVSEPAATSETKQQLSEAEKLATQPEKLTEDVSAPLNANPINAEPITASSTVPGDDPKKSAKPVSVEEVQDPELPAAKPTTANEALKPESSTAETAKPAPAKDVEMNDAPQPAVSASQDAPNPVSKPEPAGPLPSEPQTGAKRKAAEAPTANGDVSETHEPEGPAEKKHKSFGSAVKDAIKKVGRPKKDKKAPAPVGRTARKTRSQGNADPI</sequence>
<reference evidence="2" key="1">
    <citation type="submission" date="2021-03" db="EMBL/GenBank/DDBJ databases">
        <title>Revisited historic fungal species revealed as producer of novel bioactive compounds through whole genome sequencing and comparative genomics.</title>
        <authorList>
            <person name="Vignolle G.A."/>
            <person name="Hochenegger N."/>
            <person name="Mach R.L."/>
            <person name="Mach-Aigner A.R."/>
            <person name="Javad Rahimi M."/>
            <person name="Salim K.A."/>
            <person name="Chan C.M."/>
            <person name="Lim L.B.L."/>
            <person name="Cai F."/>
            <person name="Druzhinina I.S."/>
            <person name="U'Ren J.M."/>
            <person name="Derntl C."/>
        </authorList>
    </citation>
    <scope>NUCLEOTIDE SEQUENCE</scope>
    <source>
        <strain evidence="2">TUCIM 5799</strain>
    </source>
</reference>
<dbReference type="Proteomes" id="UP000829685">
    <property type="component" value="Unassembled WGS sequence"/>
</dbReference>
<protein>
    <submittedName>
        <fullName evidence="2">Uncharacterized protein</fullName>
    </submittedName>
</protein>
<feature type="compositionally biased region" description="Pro residues" evidence="1">
    <location>
        <begin position="215"/>
        <end position="226"/>
    </location>
</feature>
<feature type="compositionally biased region" description="Polar residues" evidence="1">
    <location>
        <begin position="97"/>
        <end position="107"/>
    </location>
</feature>
<dbReference type="AlphaFoldDB" id="A0A9P9WEU7"/>